<name>A0A7J8EST4_MOLMO</name>
<protein>
    <submittedName>
        <fullName evidence="1">Uncharacterized protein</fullName>
    </submittedName>
</protein>
<dbReference type="EMBL" id="JACASF010000013">
    <property type="protein sequence ID" value="KAF6438102.1"/>
    <property type="molecule type" value="Genomic_DNA"/>
</dbReference>
<gene>
    <name evidence="1" type="ORF">HJG59_008773</name>
</gene>
<dbReference type="Proteomes" id="UP000550707">
    <property type="component" value="Unassembled WGS sequence"/>
</dbReference>
<dbReference type="InParanoid" id="A0A7J8EST4"/>
<evidence type="ECO:0000313" key="1">
    <source>
        <dbReference type="EMBL" id="KAF6438102.1"/>
    </source>
</evidence>
<evidence type="ECO:0000313" key="2">
    <source>
        <dbReference type="Proteomes" id="UP000550707"/>
    </source>
</evidence>
<proteinExistence type="predicted"/>
<accession>A0A7J8EST4</accession>
<keyword evidence="2" id="KW-1185">Reference proteome</keyword>
<sequence length="120" mass="13352">MKENLNWPPPACPSPGIGPTTWACALTGNLGSWVDAQPLGHTSRAQYLLLRRMLKKSLMARPVWLSGWSVVPWTERSWFNSQSGQFSIPSCGAYKMFLTHINVSLSLSLPLSLKKSIKTH</sequence>
<comment type="caution">
    <text evidence="1">The sequence shown here is derived from an EMBL/GenBank/DDBJ whole genome shotgun (WGS) entry which is preliminary data.</text>
</comment>
<dbReference type="AlphaFoldDB" id="A0A7J8EST4"/>
<organism evidence="1 2">
    <name type="scientific">Molossus molossus</name>
    <name type="common">Pallas' mastiff bat</name>
    <name type="synonym">Vespertilio molossus</name>
    <dbReference type="NCBI Taxonomy" id="27622"/>
    <lineage>
        <taxon>Eukaryota</taxon>
        <taxon>Metazoa</taxon>
        <taxon>Chordata</taxon>
        <taxon>Craniata</taxon>
        <taxon>Vertebrata</taxon>
        <taxon>Euteleostomi</taxon>
        <taxon>Mammalia</taxon>
        <taxon>Eutheria</taxon>
        <taxon>Laurasiatheria</taxon>
        <taxon>Chiroptera</taxon>
        <taxon>Yangochiroptera</taxon>
        <taxon>Molossidae</taxon>
        <taxon>Molossus</taxon>
    </lineage>
</organism>
<reference evidence="1 2" key="1">
    <citation type="journal article" date="2020" name="Nature">
        <title>Six reference-quality genomes reveal evolution of bat adaptations.</title>
        <authorList>
            <person name="Jebb D."/>
            <person name="Huang Z."/>
            <person name="Pippel M."/>
            <person name="Hughes G.M."/>
            <person name="Lavrichenko K."/>
            <person name="Devanna P."/>
            <person name="Winkler S."/>
            <person name="Jermiin L.S."/>
            <person name="Skirmuntt E.C."/>
            <person name="Katzourakis A."/>
            <person name="Burkitt-Gray L."/>
            <person name="Ray D.A."/>
            <person name="Sullivan K.A.M."/>
            <person name="Roscito J.G."/>
            <person name="Kirilenko B.M."/>
            <person name="Davalos L.M."/>
            <person name="Corthals A.P."/>
            <person name="Power M.L."/>
            <person name="Jones G."/>
            <person name="Ransome R.D."/>
            <person name="Dechmann D.K.N."/>
            <person name="Locatelli A.G."/>
            <person name="Puechmaille S.J."/>
            <person name="Fedrigo O."/>
            <person name="Jarvis E.D."/>
            <person name="Hiller M."/>
            <person name="Vernes S.C."/>
            <person name="Myers E.W."/>
            <person name="Teeling E.C."/>
        </authorList>
    </citation>
    <scope>NUCLEOTIDE SEQUENCE [LARGE SCALE GENOMIC DNA]</scope>
    <source>
        <strain evidence="1">MMolMol1</strain>
        <tissue evidence="1">Muscle</tissue>
    </source>
</reference>